<reference evidence="5" key="1">
    <citation type="submission" date="2021-06" db="EMBL/GenBank/DDBJ databases">
        <authorList>
            <person name="Hodson N. C."/>
            <person name="Mongue J. A."/>
            <person name="Jaron S. K."/>
        </authorList>
    </citation>
    <scope>NUCLEOTIDE SEQUENCE</scope>
</reference>
<evidence type="ECO:0000313" key="6">
    <source>
        <dbReference type="Proteomes" id="UP000708208"/>
    </source>
</evidence>
<proteinExistence type="inferred from homology"/>
<evidence type="ECO:0000259" key="4">
    <source>
        <dbReference type="Pfam" id="PF08241"/>
    </source>
</evidence>
<comment type="caution">
    <text evidence="5">The sequence shown here is derived from an EMBL/GenBank/DDBJ whole genome shotgun (WGS) entry which is preliminary data.</text>
</comment>
<keyword evidence="6" id="KW-1185">Reference proteome</keyword>
<dbReference type="GO" id="GO:0032259">
    <property type="term" value="P:methylation"/>
    <property type="evidence" value="ECO:0007669"/>
    <property type="project" value="UniProtKB-KW"/>
</dbReference>
<gene>
    <name evidence="5" type="ORF">AFUS01_LOCUS26535</name>
</gene>
<dbReference type="CDD" id="cd02440">
    <property type="entry name" value="AdoMet_MTases"/>
    <property type="match status" value="1"/>
</dbReference>
<dbReference type="PANTHER" id="PTHR44942:SF4">
    <property type="entry name" value="METHYLTRANSFERASE TYPE 11 DOMAIN-CONTAINING PROTEIN"/>
    <property type="match status" value="1"/>
</dbReference>
<feature type="domain" description="Methyltransferase type 11" evidence="4">
    <location>
        <begin position="2"/>
        <end position="77"/>
    </location>
</feature>
<dbReference type="OrthoDB" id="8123669at2759"/>
<sequence length="223" mass="25109">YFKRVIGADVSPNQIANAEKVNECSNVTFEVSPAEKLNVPDGSVQLITAMAAAHWFDLPKFYEEGRRILCPGGVMAIYCYHFGKLNWPRNPSKNEALQKVYDECIFQGELGELLVPCVKLHVLSYFRTITIPYDDLVRDESAYTIERQITLDDLLGFVQTSSVFQTYKETKGEDAAVAFISGLQKKLVEIMKDDLTAEEESNPDQITMIETSPMILIMARIPA</sequence>
<dbReference type="AlphaFoldDB" id="A0A8J2KFM2"/>
<feature type="non-terminal residue" evidence="5">
    <location>
        <position position="223"/>
    </location>
</feature>
<dbReference type="EMBL" id="CAJVCH010355347">
    <property type="protein sequence ID" value="CAG7815888.1"/>
    <property type="molecule type" value="Genomic_DNA"/>
</dbReference>
<evidence type="ECO:0000256" key="2">
    <source>
        <dbReference type="ARBA" id="ARBA00022603"/>
    </source>
</evidence>
<dbReference type="PANTHER" id="PTHR44942">
    <property type="entry name" value="METHYLTRANSF_11 DOMAIN-CONTAINING PROTEIN"/>
    <property type="match status" value="1"/>
</dbReference>
<organism evidence="5 6">
    <name type="scientific">Allacma fusca</name>
    <dbReference type="NCBI Taxonomy" id="39272"/>
    <lineage>
        <taxon>Eukaryota</taxon>
        <taxon>Metazoa</taxon>
        <taxon>Ecdysozoa</taxon>
        <taxon>Arthropoda</taxon>
        <taxon>Hexapoda</taxon>
        <taxon>Collembola</taxon>
        <taxon>Symphypleona</taxon>
        <taxon>Sminthuridae</taxon>
        <taxon>Allacma</taxon>
    </lineage>
</organism>
<dbReference type="Pfam" id="PF08241">
    <property type="entry name" value="Methyltransf_11"/>
    <property type="match status" value="1"/>
</dbReference>
<keyword evidence="3" id="KW-0808">Transferase</keyword>
<dbReference type="Proteomes" id="UP000708208">
    <property type="component" value="Unassembled WGS sequence"/>
</dbReference>
<evidence type="ECO:0000256" key="3">
    <source>
        <dbReference type="ARBA" id="ARBA00022679"/>
    </source>
</evidence>
<dbReference type="GO" id="GO:0008757">
    <property type="term" value="F:S-adenosylmethionine-dependent methyltransferase activity"/>
    <property type="evidence" value="ECO:0007669"/>
    <property type="project" value="InterPro"/>
</dbReference>
<name>A0A8J2KFM2_9HEXA</name>
<protein>
    <recommendedName>
        <fullName evidence="4">Methyltransferase type 11 domain-containing protein</fullName>
    </recommendedName>
</protein>
<evidence type="ECO:0000256" key="1">
    <source>
        <dbReference type="ARBA" id="ARBA00008361"/>
    </source>
</evidence>
<dbReference type="InterPro" id="IPR051052">
    <property type="entry name" value="Diverse_substrate_MTase"/>
</dbReference>
<keyword evidence="2" id="KW-0489">Methyltransferase</keyword>
<accession>A0A8J2KFM2</accession>
<comment type="similarity">
    <text evidence="1">Belongs to the methyltransferase superfamily.</text>
</comment>
<evidence type="ECO:0000313" key="5">
    <source>
        <dbReference type="EMBL" id="CAG7815888.1"/>
    </source>
</evidence>
<dbReference type="InterPro" id="IPR013216">
    <property type="entry name" value="Methyltransf_11"/>
</dbReference>